<dbReference type="CDD" id="cd07505">
    <property type="entry name" value="HAD_BPGM-like"/>
    <property type="match status" value="1"/>
</dbReference>
<dbReference type="Gene3D" id="3.40.50.1000">
    <property type="entry name" value="HAD superfamily/HAD-like"/>
    <property type="match status" value="1"/>
</dbReference>
<dbReference type="Gene3D" id="1.10.150.240">
    <property type="entry name" value="Putative phosphatase, domain 2"/>
    <property type="match status" value="1"/>
</dbReference>
<gene>
    <name evidence="1" type="ORF">SAMN05421812_11130</name>
</gene>
<proteinExistence type="predicted"/>
<dbReference type="PANTHER" id="PTHR18901:SF38">
    <property type="entry name" value="PSEUDOURIDINE-5'-PHOSPHATASE"/>
    <property type="match status" value="1"/>
</dbReference>
<dbReference type="Pfam" id="PF00702">
    <property type="entry name" value="Hydrolase"/>
    <property type="match status" value="1"/>
</dbReference>
<dbReference type="PRINTS" id="PR00413">
    <property type="entry name" value="HADHALOGNASE"/>
</dbReference>
<reference evidence="1 2" key="1">
    <citation type="submission" date="2017-06" db="EMBL/GenBank/DDBJ databases">
        <authorList>
            <person name="Kim H.J."/>
            <person name="Triplett B.A."/>
        </authorList>
    </citation>
    <scope>NUCLEOTIDE SEQUENCE [LARGE SCALE GENOMIC DNA]</scope>
    <source>
        <strain evidence="1 2">CGMCC 4.5593</strain>
    </source>
</reference>
<organism evidence="1 2">
    <name type="scientific">Asanoa hainanensis</name>
    <dbReference type="NCBI Taxonomy" id="560556"/>
    <lineage>
        <taxon>Bacteria</taxon>
        <taxon>Bacillati</taxon>
        <taxon>Actinomycetota</taxon>
        <taxon>Actinomycetes</taxon>
        <taxon>Micromonosporales</taxon>
        <taxon>Micromonosporaceae</taxon>
        <taxon>Asanoa</taxon>
    </lineage>
</organism>
<sequence>MPRPSPRTPGRDGIRAILVLMTDLVESERRPAAVLFDMDGTLLDSERVWDIGLRELAWSYGGELSDDARLAMVGGSMETSMAILHDDIAQPWRDAQTSADALITRMAELYQTELRWRPGARELLDAVHDAGIPAALVTNTGRYLVDIALAVIGSHWFDAVVCGDEVSVGKPDPEPYLMAARLLDVPVERCVAIEDSPTGVTSALAAGAAVIAVPHDAAVAPRRGLHIVDSLTAVDLPLLADLADRAVPTP</sequence>
<dbReference type="InterPro" id="IPR006439">
    <property type="entry name" value="HAD-SF_hydro_IA"/>
</dbReference>
<dbReference type="PANTHER" id="PTHR18901">
    <property type="entry name" value="2-DEOXYGLUCOSE-6-PHOSPHATE PHOSPHATASE 2"/>
    <property type="match status" value="1"/>
</dbReference>
<evidence type="ECO:0000313" key="2">
    <source>
        <dbReference type="Proteomes" id="UP000198362"/>
    </source>
</evidence>
<name>A0A239NVZ5_9ACTN</name>
<dbReference type="InterPro" id="IPR023214">
    <property type="entry name" value="HAD_sf"/>
</dbReference>
<dbReference type="Proteomes" id="UP000198362">
    <property type="component" value="Unassembled WGS sequence"/>
</dbReference>
<dbReference type="AlphaFoldDB" id="A0A239NVZ5"/>
<dbReference type="SFLD" id="SFLDS00003">
    <property type="entry name" value="Haloacid_Dehalogenase"/>
    <property type="match status" value="1"/>
</dbReference>
<accession>A0A239NVZ5</accession>
<protein>
    <submittedName>
        <fullName evidence="1">Haloacid dehalogenase superfamily, subfamily IA, variant 3 with third motif having DD or ED</fullName>
    </submittedName>
</protein>
<dbReference type="NCBIfam" id="TIGR01509">
    <property type="entry name" value="HAD-SF-IA-v3"/>
    <property type="match status" value="1"/>
</dbReference>
<dbReference type="SUPFAM" id="SSF56784">
    <property type="entry name" value="HAD-like"/>
    <property type="match status" value="1"/>
</dbReference>
<dbReference type="InterPro" id="IPR036412">
    <property type="entry name" value="HAD-like_sf"/>
</dbReference>
<dbReference type="InterPro" id="IPR023198">
    <property type="entry name" value="PGP-like_dom2"/>
</dbReference>
<dbReference type="EMBL" id="FZPH01000011">
    <property type="protein sequence ID" value="SNT58608.1"/>
    <property type="molecule type" value="Genomic_DNA"/>
</dbReference>
<dbReference type="SFLD" id="SFLDG01129">
    <property type="entry name" value="C1.5:_HAD__Beta-PGM__Phosphata"/>
    <property type="match status" value="1"/>
</dbReference>
<keyword evidence="2" id="KW-1185">Reference proteome</keyword>
<evidence type="ECO:0000313" key="1">
    <source>
        <dbReference type="EMBL" id="SNT58608.1"/>
    </source>
</evidence>
<dbReference type="SFLD" id="SFLDG01135">
    <property type="entry name" value="C1.5.6:_HAD__Beta-PGM__Phospha"/>
    <property type="match status" value="1"/>
</dbReference>